<sequence length="77" mass="8635">MVRHICSDLLRVICHSFAVSFSLHGFSHTFLTVIFKEAKFECSLSQLISFSFPSSCDLISGVSSSSFMRVVYHSLLL</sequence>
<name>A0A0F3GIK7_9BACT</name>
<protein>
    <submittedName>
        <fullName evidence="1">Uncharacterized protein</fullName>
    </submittedName>
</protein>
<evidence type="ECO:0000313" key="2">
    <source>
        <dbReference type="Proteomes" id="UP000033423"/>
    </source>
</evidence>
<reference evidence="1 2" key="1">
    <citation type="submission" date="2015-02" db="EMBL/GenBank/DDBJ databases">
        <title>Single-cell genomics of uncultivated deep-branching MTB reveals a conserved set of magnetosome genes.</title>
        <authorList>
            <person name="Kolinko S."/>
            <person name="Richter M."/>
            <person name="Glockner F.O."/>
            <person name="Brachmann A."/>
            <person name="Schuler D."/>
        </authorList>
    </citation>
    <scope>NUCLEOTIDE SEQUENCE [LARGE SCALE GENOMIC DNA]</scope>
    <source>
        <strain evidence="1">TM-1</strain>
    </source>
</reference>
<dbReference type="AlphaFoldDB" id="A0A0F3GIK7"/>
<comment type="caution">
    <text evidence="1">The sequence shown here is derived from an EMBL/GenBank/DDBJ whole genome shotgun (WGS) entry which is preliminary data.</text>
</comment>
<accession>A0A0F3GIK7</accession>
<proteinExistence type="predicted"/>
<organism evidence="1 2">
    <name type="scientific">Candidatus Magnetobacterium bavaricum</name>
    <dbReference type="NCBI Taxonomy" id="29290"/>
    <lineage>
        <taxon>Bacteria</taxon>
        <taxon>Pseudomonadati</taxon>
        <taxon>Nitrospirota</taxon>
        <taxon>Thermodesulfovibrionia</taxon>
        <taxon>Thermodesulfovibrionales</taxon>
        <taxon>Candidatus Magnetobacteriaceae</taxon>
        <taxon>Candidatus Magnetobacterium</taxon>
    </lineage>
</organism>
<keyword evidence="2" id="KW-1185">Reference proteome</keyword>
<gene>
    <name evidence="1" type="ORF">MBAV_006048</name>
</gene>
<dbReference type="Proteomes" id="UP000033423">
    <property type="component" value="Unassembled WGS sequence"/>
</dbReference>
<evidence type="ECO:0000313" key="1">
    <source>
        <dbReference type="EMBL" id="KJU81760.1"/>
    </source>
</evidence>
<dbReference type="EMBL" id="LACI01002565">
    <property type="protein sequence ID" value="KJU81760.1"/>
    <property type="molecule type" value="Genomic_DNA"/>
</dbReference>